<proteinExistence type="predicted"/>
<evidence type="ECO:0000313" key="1">
    <source>
        <dbReference type="EMBL" id="OIT31353.1"/>
    </source>
</evidence>
<dbReference type="Gramene" id="OIT31353">
    <property type="protein sequence ID" value="OIT31353"/>
    <property type="gene ID" value="A4A49_13344"/>
</dbReference>
<dbReference type="Proteomes" id="UP000187609">
    <property type="component" value="Unassembled WGS sequence"/>
</dbReference>
<gene>
    <name evidence="1" type="ORF">A4A49_13344</name>
</gene>
<dbReference type="EMBL" id="MJEQ01001292">
    <property type="protein sequence ID" value="OIT31353.1"/>
    <property type="molecule type" value="Genomic_DNA"/>
</dbReference>
<reference evidence="1" key="1">
    <citation type="submission" date="2016-11" db="EMBL/GenBank/DDBJ databases">
        <title>The genome of Nicotiana attenuata.</title>
        <authorList>
            <person name="Xu S."/>
            <person name="Brockmoeller T."/>
            <person name="Gaquerel E."/>
            <person name="Navarro A."/>
            <person name="Kuhl H."/>
            <person name="Gase K."/>
            <person name="Ling Z."/>
            <person name="Zhou W."/>
            <person name="Kreitzer C."/>
            <person name="Stanke M."/>
            <person name="Tang H."/>
            <person name="Lyons E."/>
            <person name="Pandey P."/>
            <person name="Pandey S.P."/>
            <person name="Timmermann B."/>
            <person name="Baldwin I.T."/>
        </authorList>
    </citation>
    <scope>NUCLEOTIDE SEQUENCE [LARGE SCALE GENOMIC DNA]</scope>
    <source>
        <strain evidence="1">UT</strain>
    </source>
</reference>
<name>A0A314KQ16_NICAT</name>
<comment type="caution">
    <text evidence="1">The sequence shown here is derived from an EMBL/GenBank/DDBJ whole genome shotgun (WGS) entry which is preliminary data.</text>
</comment>
<keyword evidence="2" id="KW-1185">Reference proteome</keyword>
<evidence type="ECO:0000313" key="2">
    <source>
        <dbReference type="Proteomes" id="UP000187609"/>
    </source>
</evidence>
<protein>
    <submittedName>
        <fullName evidence="1">Uncharacterized protein</fullName>
    </submittedName>
</protein>
<sequence>MSMDTHTLMDDHGDSFQSNTDAIIYVASDISGWTQSLISDPNIPNSSNSTSVANDHQQQISTAAGGGTDLILSGASSRFKNNKLIEQEYLIRGKDQDCVQTSVFFRELGRMLLQPFNLSTQRKRREEKKRNFREMSMDTIMEDDGDSFVSYTDAIIYTASDITGWTQSLISDPNIPNSSNSTSVDDHQQQISTAAGGGTDDLIVASSASSRIYNVDFRAFSRINDVCNNCNEDNDEVEVKASEINNRLKSCAGSELGLGLNIDMAVNNETNINIFNNNNVVESSKVNDC</sequence>
<organism evidence="1 2">
    <name type="scientific">Nicotiana attenuata</name>
    <name type="common">Coyote tobacco</name>
    <dbReference type="NCBI Taxonomy" id="49451"/>
    <lineage>
        <taxon>Eukaryota</taxon>
        <taxon>Viridiplantae</taxon>
        <taxon>Streptophyta</taxon>
        <taxon>Embryophyta</taxon>
        <taxon>Tracheophyta</taxon>
        <taxon>Spermatophyta</taxon>
        <taxon>Magnoliopsida</taxon>
        <taxon>eudicotyledons</taxon>
        <taxon>Gunneridae</taxon>
        <taxon>Pentapetalae</taxon>
        <taxon>asterids</taxon>
        <taxon>lamiids</taxon>
        <taxon>Solanales</taxon>
        <taxon>Solanaceae</taxon>
        <taxon>Nicotianoideae</taxon>
        <taxon>Nicotianeae</taxon>
        <taxon>Nicotiana</taxon>
    </lineage>
</organism>
<accession>A0A314KQ16</accession>
<dbReference type="AlphaFoldDB" id="A0A314KQ16"/>